<dbReference type="SUPFAM" id="SSF53383">
    <property type="entry name" value="PLP-dependent transferases"/>
    <property type="match status" value="1"/>
</dbReference>
<dbReference type="GO" id="GO:0003677">
    <property type="term" value="F:DNA binding"/>
    <property type="evidence" value="ECO:0007669"/>
    <property type="project" value="UniProtKB-KW"/>
</dbReference>
<keyword evidence="7" id="KW-0808">Transferase</keyword>
<dbReference type="InterPro" id="IPR015424">
    <property type="entry name" value="PyrdxlP-dep_Trfase"/>
</dbReference>
<keyword evidence="2" id="KW-0663">Pyridoxal phosphate</keyword>
<dbReference type="STRING" id="341036.SAMN05660649_04552"/>
<keyword evidence="5" id="KW-0804">Transcription</keyword>
<feature type="domain" description="HTH gntR-type" evidence="6">
    <location>
        <begin position="36"/>
        <end position="104"/>
    </location>
</feature>
<dbReference type="InterPro" id="IPR036388">
    <property type="entry name" value="WH-like_DNA-bd_sf"/>
</dbReference>
<dbReference type="GO" id="GO:0030170">
    <property type="term" value="F:pyridoxal phosphate binding"/>
    <property type="evidence" value="ECO:0007669"/>
    <property type="project" value="InterPro"/>
</dbReference>
<proteinExistence type="inferred from homology"/>
<dbReference type="SUPFAM" id="SSF46785">
    <property type="entry name" value="Winged helix' DNA-binding domain"/>
    <property type="match status" value="1"/>
</dbReference>
<dbReference type="CDD" id="cd07377">
    <property type="entry name" value="WHTH_GntR"/>
    <property type="match status" value="1"/>
</dbReference>
<keyword evidence="8" id="KW-1185">Reference proteome</keyword>
<dbReference type="Gene3D" id="3.40.640.10">
    <property type="entry name" value="Type I PLP-dependent aspartate aminotransferase-like (Major domain)"/>
    <property type="match status" value="1"/>
</dbReference>
<dbReference type="SMART" id="SM00345">
    <property type="entry name" value="HTH_GNTR"/>
    <property type="match status" value="1"/>
</dbReference>
<name>A0A1I2YPS6_9FIRM</name>
<dbReference type="Gene3D" id="1.10.10.10">
    <property type="entry name" value="Winged helix-like DNA-binding domain superfamily/Winged helix DNA-binding domain"/>
    <property type="match status" value="1"/>
</dbReference>
<reference evidence="8" key="1">
    <citation type="submission" date="2016-10" db="EMBL/GenBank/DDBJ databases">
        <authorList>
            <person name="Varghese N."/>
            <person name="Submissions S."/>
        </authorList>
    </citation>
    <scope>NUCLEOTIDE SEQUENCE [LARGE SCALE GENOMIC DNA]</scope>
    <source>
        <strain evidence="8">DSM 17038</strain>
    </source>
</reference>
<dbReference type="GO" id="GO:0003700">
    <property type="term" value="F:DNA-binding transcription factor activity"/>
    <property type="evidence" value="ECO:0007669"/>
    <property type="project" value="InterPro"/>
</dbReference>
<dbReference type="Pfam" id="PF00392">
    <property type="entry name" value="GntR"/>
    <property type="match status" value="1"/>
</dbReference>
<dbReference type="Proteomes" id="UP000199337">
    <property type="component" value="Unassembled WGS sequence"/>
</dbReference>
<dbReference type="PRINTS" id="PR00035">
    <property type="entry name" value="HTHGNTR"/>
</dbReference>
<evidence type="ECO:0000256" key="2">
    <source>
        <dbReference type="ARBA" id="ARBA00022898"/>
    </source>
</evidence>
<evidence type="ECO:0000256" key="4">
    <source>
        <dbReference type="ARBA" id="ARBA00023125"/>
    </source>
</evidence>
<evidence type="ECO:0000259" key="6">
    <source>
        <dbReference type="PROSITE" id="PS50949"/>
    </source>
</evidence>
<accession>A0A1I2YPS6</accession>
<sequence length="500" mass="57024">MIQYKLVLFKIQFGTNIRVPVGGYMLGIELRRNSGISLARQIYQALRNQMTEGRLKQGEVLPSTRELARHLTVSRNTVYEAYEMLSAEGFIESRPGSQTRVANGLLLEKADPPVEHSETAVSSTISYLVDFQTGQPDLRYFPQSSWLQYLRKAAESLPQEQWGYSGAEGIPALRREIAGWVYRSKGMTVHPQDIFITSGATQALHLLAELLSVYGKDILMEDPCHVGMLRVLQGKEFNILSVPVDKQGLQTDLLKNSGACAIYVTPSHQFPLGGILPAARRAALIRFARENDLFIIEDDYDSEFRYCGPPVAPLYTMDSQRVIYVGTFSKILYPALRIGFVVLPRRFHSQWCYLRRHVDVQNPPFEQAALAEYLRTRKLDRHVRKMRKLYGQRREILLQAMEEKFSGTWHPWGDASGLHLALEFPGLRFDQAFLLRCKESGIRIALVDYHSISKNLHPDKLLLGYGHLEAQEIRQGVSLLHRCLHGHKWISWHNLAAPNR</sequence>
<dbReference type="InterPro" id="IPR004839">
    <property type="entry name" value="Aminotransferase_I/II_large"/>
</dbReference>
<keyword evidence="7" id="KW-0032">Aminotransferase</keyword>
<dbReference type="InterPro" id="IPR036390">
    <property type="entry name" value="WH_DNA-bd_sf"/>
</dbReference>
<dbReference type="AlphaFoldDB" id="A0A1I2YPS6"/>
<dbReference type="InterPro" id="IPR015421">
    <property type="entry name" value="PyrdxlP-dep_Trfase_major"/>
</dbReference>
<evidence type="ECO:0000256" key="5">
    <source>
        <dbReference type="ARBA" id="ARBA00023163"/>
    </source>
</evidence>
<dbReference type="PROSITE" id="PS50949">
    <property type="entry name" value="HTH_GNTR"/>
    <property type="match status" value="1"/>
</dbReference>
<dbReference type="PANTHER" id="PTHR46577">
    <property type="entry name" value="HTH-TYPE TRANSCRIPTIONAL REGULATORY PROTEIN GABR"/>
    <property type="match status" value="1"/>
</dbReference>
<evidence type="ECO:0000256" key="1">
    <source>
        <dbReference type="ARBA" id="ARBA00005384"/>
    </source>
</evidence>
<organism evidence="7 8">
    <name type="scientific">Desulfotruncus arcticus DSM 17038</name>
    <dbReference type="NCBI Taxonomy" id="1121424"/>
    <lineage>
        <taxon>Bacteria</taxon>
        <taxon>Bacillati</taxon>
        <taxon>Bacillota</taxon>
        <taxon>Clostridia</taxon>
        <taxon>Eubacteriales</taxon>
        <taxon>Desulfallaceae</taxon>
        <taxon>Desulfotruncus</taxon>
    </lineage>
</organism>
<dbReference type="GO" id="GO:0008483">
    <property type="term" value="F:transaminase activity"/>
    <property type="evidence" value="ECO:0007669"/>
    <property type="project" value="UniProtKB-KW"/>
</dbReference>
<evidence type="ECO:0000256" key="3">
    <source>
        <dbReference type="ARBA" id="ARBA00023015"/>
    </source>
</evidence>
<dbReference type="CDD" id="cd00609">
    <property type="entry name" value="AAT_like"/>
    <property type="match status" value="1"/>
</dbReference>
<protein>
    <submittedName>
        <fullName evidence="7">GntR family transcriptional regulator / MocR family aminotransferase</fullName>
    </submittedName>
</protein>
<dbReference type="PANTHER" id="PTHR46577:SF1">
    <property type="entry name" value="HTH-TYPE TRANSCRIPTIONAL REGULATORY PROTEIN GABR"/>
    <property type="match status" value="1"/>
</dbReference>
<dbReference type="InterPro" id="IPR000524">
    <property type="entry name" value="Tscrpt_reg_HTH_GntR"/>
</dbReference>
<keyword evidence="3" id="KW-0805">Transcription regulation</keyword>
<dbReference type="Pfam" id="PF00155">
    <property type="entry name" value="Aminotran_1_2"/>
    <property type="match status" value="1"/>
</dbReference>
<dbReference type="InterPro" id="IPR051446">
    <property type="entry name" value="HTH_trans_reg/aminotransferase"/>
</dbReference>
<comment type="similarity">
    <text evidence="1">In the C-terminal section; belongs to the class-I pyridoxal-phosphate-dependent aminotransferase family.</text>
</comment>
<dbReference type="EMBL" id="FOOX01000022">
    <property type="protein sequence ID" value="SFH27673.1"/>
    <property type="molecule type" value="Genomic_DNA"/>
</dbReference>
<evidence type="ECO:0000313" key="7">
    <source>
        <dbReference type="EMBL" id="SFH27673.1"/>
    </source>
</evidence>
<keyword evidence="4" id="KW-0238">DNA-binding</keyword>
<evidence type="ECO:0000313" key="8">
    <source>
        <dbReference type="Proteomes" id="UP000199337"/>
    </source>
</evidence>
<gene>
    <name evidence="7" type="ORF">SAMN05660649_04552</name>
</gene>